<feature type="region of interest" description="Disordered" evidence="9">
    <location>
        <begin position="116"/>
        <end position="135"/>
    </location>
</feature>
<dbReference type="GO" id="GO:0005743">
    <property type="term" value="C:mitochondrial inner membrane"/>
    <property type="evidence" value="ECO:0007669"/>
    <property type="project" value="UniProtKB-SubCell"/>
</dbReference>
<keyword evidence="11" id="KW-1185">Reference proteome</keyword>
<evidence type="ECO:0000256" key="4">
    <source>
        <dbReference type="ARBA" id="ARBA00022660"/>
    </source>
</evidence>
<dbReference type="PANTHER" id="PTHR12653:SF0">
    <property type="entry name" value="NADH DEHYDROGENASE [UBIQUINONE] 1 ALPHA SUBCOMPLEX SUBUNIT 5"/>
    <property type="match status" value="1"/>
</dbReference>
<sequence length="135" mass="14984">MLRFTRPLLQAAVRAPKTTTGFVGLAVHPDPLPALSKTYKSTLSLLESIPESSIYRQGVQALTAKKLAVVEAALEKGDVELVEKELGEGQLEEALLVAQDEFKLVGKMIEWKPWEPLEEKPDPGQWQYFGKESHA</sequence>
<evidence type="ECO:0000313" key="11">
    <source>
        <dbReference type="Proteomes" id="UP000076722"/>
    </source>
</evidence>
<dbReference type="AlphaFoldDB" id="A0A164U7S9"/>
<dbReference type="EMBL" id="KV419408">
    <property type="protein sequence ID" value="KZS92998.1"/>
    <property type="molecule type" value="Genomic_DNA"/>
</dbReference>
<name>A0A164U7S9_9AGAM</name>
<comment type="similarity">
    <text evidence="2">Belongs to the complex I NDUFA5 subunit family.</text>
</comment>
<proteinExistence type="inferred from homology"/>
<evidence type="ECO:0000256" key="9">
    <source>
        <dbReference type="SAM" id="MobiDB-lite"/>
    </source>
</evidence>
<gene>
    <name evidence="10" type="ORF">SISNIDRAFT_485941</name>
</gene>
<dbReference type="STRING" id="1314777.A0A164U7S9"/>
<keyword evidence="6" id="KW-0249">Electron transport</keyword>
<dbReference type="GO" id="GO:0022904">
    <property type="term" value="P:respiratory electron transport chain"/>
    <property type="evidence" value="ECO:0007669"/>
    <property type="project" value="InterPro"/>
</dbReference>
<dbReference type="Pfam" id="PF04716">
    <property type="entry name" value="ETC_C1_NDUFA5"/>
    <property type="match status" value="1"/>
</dbReference>
<dbReference type="PANTHER" id="PTHR12653">
    <property type="entry name" value="NADH-UBIQUINONE OXIDOREDUCTASE 13 KD-B SUBUNIT"/>
    <property type="match status" value="1"/>
</dbReference>
<evidence type="ECO:0000256" key="1">
    <source>
        <dbReference type="ARBA" id="ARBA00004443"/>
    </source>
</evidence>
<evidence type="ECO:0000256" key="5">
    <source>
        <dbReference type="ARBA" id="ARBA00022792"/>
    </source>
</evidence>
<dbReference type="OrthoDB" id="286811at2759"/>
<keyword evidence="5" id="KW-0999">Mitochondrion inner membrane</keyword>
<evidence type="ECO:0008006" key="12">
    <source>
        <dbReference type="Google" id="ProtNLM"/>
    </source>
</evidence>
<accession>A0A164U7S9</accession>
<keyword evidence="3" id="KW-0813">Transport</keyword>
<evidence type="ECO:0000256" key="2">
    <source>
        <dbReference type="ARBA" id="ARBA00010261"/>
    </source>
</evidence>
<evidence type="ECO:0000256" key="6">
    <source>
        <dbReference type="ARBA" id="ARBA00022982"/>
    </source>
</evidence>
<keyword evidence="8" id="KW-0472">Membrane</keyword>
<dbReference type="Proteomes" id="UP000076722">
    <property type="component" value="Unassembled WGS sequence"/>
</dbReference>
<comment type="subcellular location">
    <subcellularLocation>
        <location evidence="1">Mitochondrion inner membrane</location>
        <topology evidence="1">Peripheral membrane protein</topology>
        <orientation evidence="1">Matrix side</orientation>
    </subcellularLocation>
</comment>
<protein>
    <recommendedName>
        <fullName evidence="12">NADH2 dehydrogenase</fullName>
    </recommendedName>
</protein>
<evidence type="ECO:0000256" key="3">
    <source>
        <dbReference type="ARBA" id="ARBA00022448"/>
    </source>
</evidence>
<keyword evidence="7" id="KW-0496">Mitochondrion</keyword>
<organism evidence="10 11">
    <name type="scientific">Sistotremastrum niveocremeum HHB9708</name>
    <dbReference type="NCBI Taxonomy" id="1314777"/>
    <lineage>
        <taxon>Eukaryota</taxon>
        <taxon>Fungi</taxon>
        <taxon>Dikarya</taxon>
        <taxon>Basidiomycota</taxon>
        <taxon>Agaricomycotina</taxon>
        <taxon>Agaricomycetes</taxon>
        <taxon>Sistotremastrales</taxon>
        <taxon>Sistotremastraceae</taxon>
        <taxon>Sertulicium</taxon>
        <taxon>Sertulicium niveocremeum</taxon>
    </lineage>
</organism>
<evidence type="ECO:0000256" key="7">
    <source>
        <dbReference type="ARBA" id="ARBA00023128"/>
    </source>
</evidence>
<keyword evidence="4" id="KW-0679">Respiratory chain</keyword>
<dbReference type="InterPro" id="IPR006806">
    <property type="entry name" value="NDUFA5"/>
</dbReference>
<evidence type="ECO:0000256" key="8">
    <source>
        <dbReference type="ARBA" id="ARBA00023136"/>
    </source>
</evidence>
<reference evidence="10 11" key="1">
    <citation type="journal article" date="2016" name="Mol. Biol. Evol.">
        <title>Comparative Genomics of Early-Diverging Mushroom-Forming Fungi Provides Insights into the Origins of Lignocellulose Decay Capabilities.</title>
        <authorList>
            <person name="Nagy L.G."/>
            <person name="Riley R."/>
            <person name="Tritt A."/>
            <person name="Adam C."/>
            <person name="Daum C."/>
            <person name="Floudas D."/>
            <person name="Sun H."/>
            <person name="Yadav J.S."/>
            <person name="Pangilinan J."/>
            <person name="Larsson K.H."/>
            <person name="Matsuura K."/>
            <person name="Barry K."/>
            <person name="Labutti K."/>
            <person name="Kuo R."/>
            <person name="Ohm R.A."/>
            <person name="Bhattacharya S.S."/>
            <person name="Shirouzu T."/>
            <person name="Yoshinaga Y."/>
            <person name="Martin F.M."/>
            <person name="Grigoriev I.V."/>
            <person name="Hibbett D.S."/>
        </authorList>
    </citation>
    <scope>NUCLEOTIDE SEQUENCE [LARGE SCALE GENOMIC DNA]</scope>
    <source>
        <strain evidence="10 11">HHB9708</strain>
    </source>
</reference>
<evidence type="ECO:0000313" key="10">
    <source>
        <dbReference type="EMBL" id="KZS92998.1"/>
    </source>
</evidence>